<feature type="compositionally biased region" description="Low complexity" evidence="13">
    <location>
        <begin position="193"/>
        <end position="211"/>
    </location>
</feature>
<evidence type="ECO:0000313" key="16">
    <source>
        <dbReference type="EMBL" id="MBW4709692.1"/>
    </source>
</evidence>
<dbReference type="GO" id="GO:0004149">
    <property type="term" value="F:dihydrolipoyllysine-residue succinyltransferase activity"/>
    <property type="evidence" value="ECO:0007669"/>
    <property type="project" value="UniProtKB-UniRule"/>
</dbReference>
<comment type="cofactor">
    <cofactor evidence="1">
        <name>(R)-lipoate</name>
        <dbReference type="ChEBI" id="CHEBI:83088"/>
    </cofactor>
</comment>
<dbReference type="PROSITE" id="PS50968">
    <property type="entry name" value="BIOTINYL_LIPOYL"/>
    <property type="match status" value="2"/>
</dbReference>
<dbReference type="Pfam" id="PF02817">
    <property type="entry name" value="E3_binding"/>
    <property type="match status" value="1"/>
</dbReference>
<dbReference type="Proteomes" id="UP001138661">
    <property type="component" value="Unassembled WGS sequence"/>
</dbReference>
<dbReference type="PANTHER" id="PTHR43416">
    <property type="entry name" value="DIHYDROLIPOYLLYSINE-RESIDUE SUCCINYLTRANSFERASE COMPONENT OF 2-OXOGLUTARATE DEHYDROGENASE COMPLEX, MITOCHONDRIAL-RELATED"/>
    <property type="match status" value="1"/>
</dbReference>
<evidence type="ECO:0000256" key="7">
    <source>
        <dbReference type="ARBA" id="ARBA00019511"/>
    </source>
</evidence>
<feature type="region of interest" description="Disordered" evidence="13">
    <location>
        <begin position="80"/>
        <end position="118"/>
    </location>
</feature>
<keyword evidence="9 12" id="KW-0450">Lipoyl</keyword>
<proteinExistence type="inferred from homology"/>
<evidence type="ECO:0000256" key="1">
    <source>
        <dbReference type="ARBA" id="ARBA00001938"/>
    </source>
</evidence>
<dbReference type="GO" id="GO:0006099">
    <property type="term" value="P:tricarboxylic acid cycle"/>
    <property type="evidence" value="ECO:0007669"/>
    <property type="project" value="UniProtKB-UniRule"/>
</dbReference>
<dbReference type="InterPro" id="IPR000089">
    <property type="entry name" value="Biotin_lipoyl"/>
</dbReference>
<keyword evidence="17" id="KW-1185">Reference proteome</keyword>
<feature type="domain" description="Lipoyl-binding" evidence="14">
    <location>
        <begin position="2"/>
        <end position="77"/>
    </location>
</feature>
<organism evidence="16 17">
    <name type="scientific">Roseobacter insulae</name>
    <dbReference type="NCBI Taxonomy" id="2859783"/>
    <lineage>
        <taxon>Bacteria</taxon>
        <taxon>Pseudomonadati</taxon>
        <taxon>Pseudomonadota</taxon>
        <taxon>Alphaproteobacteria</taxon>
        <taxon>Rhodobacterales</taxon>
        <taxon>Roseobacteraceae</taxon>
        <taxon>Roseobacter</taxon>
    </lineage>
</organism>
<protein>
    <recommendedName>
        <fullName evidence="7 12">Dihydrolipoyllysine-residue succinyltransferase component of 2-oxoglutarate dehydrogenase complex</fullName>
        <ecNumber evidence="6 12">2.3.1.61</ecNumber>
    </recommendedName>
    <alternativeName>
        <fullName evidence="12">2-oxoglutarate dehydrogenase complex component E2</fullName>
    </alternativeName>
</protein>
<dbReference type="Pfam" id="PF00364">
    <property type="entry name" value="Biotin_lipoyl"/>
    <property type="match status" value="2"/>
</dbReference>
<evidence type="ECO:0000259" key="15">
    <source>
        <dbReference type="PROSITE" id="PS51826"/>
    </source>
</evidence>
<evidence type="ECO:0000256" key="13">
    <source>
        <dbReference type="SAM" id="MobiDB-lite"/>
    </source>
</evidence>
<feature type="domain" description="Lipoyl-binding" evidence="14">
    <location>
        <begin position="114"/>
        <end position="189"/>
    </location>
</feature>
<dbReference type="InterPro" id="IPR006255">
    <property type="entry name" value="SucB"/>
</dbReference>
<evidence type="ECO:0000256" key="9">
    <source>
        <dbReference type="ARBA" id="ARBA00022823"/>
    </source>
</evidence>
<feature type="region of interest" description="Disordered" evidence="13">
    <location>
        <begin position="192"/>
        <end position="246"/>
    </location>
</feature>
<dbReference type="EMBL" id="JAHXDN010000005">
    <property type="protein sequence ID" value="MBW4709692.1"/>
    <property type="molecule type" value="Genomic_DNA"/>
</dbReference>
<gene>
    <name evidence="16" type="primary">odhB</name>
    <name evidence="16" type="ORF">KX928_18040</name>
</gene>
<keyword evidence="10 12" id="KW-0012">Acyltransferase</keyword>
<keyword evidence="12" id="KW-0816">Tricarboxylic acid cycle</keyword>
<dbReference type="InterPro" id="IPR004167">
    <property type="entry name" value="PSBD"/>
</dbReference>
<evidence type="ECO:0000256" key="8">
    <source>
        <dbReference type="ARBA" id="ARBA00022679"/>
    </source>
</evidence>
<dbReference type="InterPro" id="IPR050537">
    <property type="entry name" value="2-oxoacid_dehydrogenase"/>
</dbReference>
<dbReference type="PANTHER" id="PTHR43416:SF5">
    <property type="entry name" value="DIHYDROLIPOYLLYSINE-RESIDUE SUCCINYLTRANSFERASE COMPONENT OF 2-OXOGLUTARATE DEHYDROGENASE COMPLEX, MITOCHONDRIAL"/>
    <property type="match status" value="1"/>
</dbReference>
<reference evidence="16" key="1">
    <citation type="submission" date="2021-07" db="EMBL/GenBank/DDBJ databases">
        <title>Roseobacter insulae sp. nov., isolated from a tidal flat.</title>
        <authorList>
            <person name="Park S."/>
            <person name="Yoon J.-H."/>
        </authorList>
    </citation>
    <scope>NUCLEOTIDE SEQUENCE</scope>
    <source>
        <strain evidence="16">YSTF-M11</strain>
    </source>
</reference>
<evidence type="ECO:0000313" key="17">
    <source>
        <dbReference type="Proteomes" id="UP001138661"/>
    </source>
</evidence>
<dbReference type="GO" id="GO:0033512">
    <property type="term" value="P:L-lysine catabolic process to acetyl-CoA via saccharopine"/>
    <property type="evidence" value="ECO:0007669"/>
    <property type="project" value="UniProtKB-UniRule"/>
</dbReference>
<dbReference type="CDD" id="cd06849">
    <property type="entry name" value="lipoyl_domain"/>
    <property type="match status" value="2"/>
</dbReference>
<feature type="domain" description="Peripheral subunit-binding (PSBD)" evidence="15">
    <location>
        <begin position="219"/>
        <end position="256"/>
    </location>
</feature>
<dbReference type="Pfam" id="PF00198">
    <property type="entry name" value="2-oxoacid_dh"/>
    <property type="match status" value="1"/>
</dbReference>
<evidence type="ECO:0000256" key="2">
    <source>
        <dbReference type="ARBA" id="ARBA00004052"/>
    </source>
</evidence>
<comment type="catalytic activity">
    <reaction evidence="11 12">
        <text>N(6)-[(R)-dihydrolipoyl]-L-lysyl-[protein] + succinyl-CoA = N(6)-[(R)-S(8)-succinyldihydrolipoyl]-L-lysyl-[protein] + CoA</text>
        <dbReference type="Rhea" id="RHEA:15213"/>
        <dbReference type="Rhea" id="RHEA-COMP:10475"/>
        <dbReference type="Rhea" id="RHEA-COMP:20092"/>
        <dbReference type="ChEBI" id="CHEBI:57287"/>
        <dbReference type="ChEBI" id="CHEBI:57292"/>
        <dbReference type="ChEBI" id="CHEBI:83100"/>
        <dbReference type="ChEBI" id="CHEBI:83120"/>
        <dbReference type="EC" id="2.3.1.61"/>
    </reaction>
</comment>
<dbReference type="AlphaFoldDB" id="A0A9X1K4G4"/>
<dbReference type="FunFam" id="3.30.559.10:FF:000007">
    <property type="entry name" value="Dihydrolipoamide acetyltransferase component of pyruvate dehydrogenase complex"/>
    <property type="match status" value="1"/>
</dbReference>
<evidence type="ECO:0000256" key="11">
    <source>
        <dbReference type="ARBA" id="ARBA00052761"/>
    </source>
</evidence>
<evidence type="ECO:0000256" key="12">
    <source>
        <dbReference type="RuleBase" id="RU361138"/>
    </source>
</evidence>
<accession>A0A9X1K4G4</accession>
<evidence type="ECO:0000256" key="10">
    <source>
        <dbReference type="ARBA" id="ARBA00023315"/>
    </source>
</evidence>
<dbReference type="NCBIfam" id="TIGR01347">
    <property type="entry name" value="sucB"/>
    <property type="match status" value="1"/>
</dbReference>
<feature type="compositionally biased region" description="Basic and acidic residues" evidence="13">
    <location>
        <begin position="88"/>
        <end position="97"/>
    </location>
</feature>
<keyword evidence="8 12" id="KW-0808">Transferase</keyword>
<comment type="caution">
    <text evidence="16">The sequence shown here is derived from an EMBL/GenBank/DDBJ whole genome shotgun (WGS) entry which is preliminary data.</text>
</comment>
<dbReference type="PROSITE" id="PS51826">
    <property type="entry name" value="PSBD"/>
    <property type="match status" value="1"/>
</dbReference>
<evidence type="ECO:0000256" key="5">
    <source>
        <dbReference type="ARBA" id="ARBA00011666"/>
    </source>
</evidence>
<name>A0A9X1K4G4_9RHOB</name>
<comment type="subunit">
    <text evidence="5">Forms a 24-polypeptide structural core with octahedral symmetry. Part of the 2-oxoglutarate dehydrogenase (OGDH) complex composed of E1 (2-oxoglutarate dehydrogenase), E2 (dihydrolipoamide succinyltransferase) and E3 (dihydrolipoamide dehydrogenase); the complex contains multiple copies of the three enzymatic components (E1, E2 and E3).</text>
</comment>
<dbReference type="GO" id="GO:0005829">
    <property type="term" value="C:cytosol"/>
    <property type="evidence" value="ECO:0007669"/>
    <property type="project" value="TreeGrafter"/>
</dbReference>
<dbReference type="RefSeq" id="WP_219505503.1">
    <property type="nucleotide sequence ID" value="NZ_JAHXDN010000005.1"/>
</dbReference>
<dbReference type="InterPro" id="IPR001078">
    <property type="entry name" value="2-oxoacid_DH_actylTfrase"/>
</dbReference>
<comment type="function">
    <text evidence="2 12">E2 component of the 2-oxoglutarate dehydrogenase (OGDH) complex which catalyzes the second step in the conversion of 2-oxoglutarate to succinyl-CoA and CO(2).</text>
</comment>
<evidence type="ECO:0000256" key="3">
    <source>
        <dbReference type="ARBA" id="ARBA00005145"/>
    </source>
</evidence>
<comment type="similarity">
    <text evidence="4 12">Belongs to the 2-oxoacid dehydrogenase family.</text>
</comment>
<evidence type="ECO:0000256" key="4">
    <source>
        <dbReference type="ARBA" id="ARBA00007317"/>
    </source>
</evidence>
<evidence type="ECO:0000259" key="14">
    <source>
        <dbReference type="PROSITE" id="PS50968"/>
    </source>
</evidence>
<dbReference type="GO" id="GO:0045252">
    <property type="term" value="C:oxoglutarate dehydrogenase complex"/>
    <property type="evidence" value="ECO:0007669"/>
    <property type="project" value="UniProtKB-UniRule"/>
</dbReference>
<evidence type="ECO:0000256" key="6">
    <source>
        <dbReference type="ARBA" id="ARBA00012945"/>
    </source>
</evidence>
<dbReference type="NCBIfam" id="NF004309">
    <property type="entry name" value="PRK05704.1"/>
    <property type="match status" value="1"/>
</dbReference>
<sequence>MTTEVRVPTLGESVTEATVATWFKKPGDTVAVDEMLCELETDKVTVEVPSPVAGTLDEIVAAEGDTVGVDALLANISEGDAGSKAAPKGKEAAKEAEAPSSAARTASGDGGGGSVDVMVPTLGESVTEATVSTWFKKVGDSVAADEMLCELETDKVSVEVPAPAAGTLTEILAPEGTTIEAGGKLAVMSQREGAAAAPAKPSEAPAAAPAGSGSGADVEDAPSAKKAMAEAGVSRDQVTGSGRDGRVMKEDVNAAIAAASAAPAPAAAAPRAPVAADDAAREERVKMTRLRQTIAKRLKDSQNTAAMLTTYNEVDMTEVMALRTEYKDLFLKKHGVKLGFMSFFTKACCHALKEVPEVNAEIDGTDIVYKNFVHMGIAAGTPTGLVVPVIRDADAMSFAAIEKAIAEKGARARDGKLSMAEMQGGTFTISNGGVYGSLMSSPILNPPQSGILGMHKIQDRPMAIGGEVVIRPMMYLALSYDHRIVDGKGAVTFLVRVKEALEDPRRLLMDL</sequence>
<comment type="pathway">
    <text evidence="3 12">Amino-acid degradation; L-lysine degradation via saccharopine pathway; glutaryl-CoA from L-lysine: step 6/6.</text>
</comment>
<dbReference type="EC" id="2.3.1.61" evidence="6 12"/>